<keyword evidence="5" id="KW-1185">Reference proteome</keyword>
<sequence>MPTQGIRTPSEGQAAGREAKPGKARPADGMAEVENADGMSRGKRRSYYEIRDLFLDFVDHGGKQD</sequence>
<evidence type="ECO:0000256" key="1">
    <source>
        <dbReference type="SAM" id="MobiDB-lite"/>
    </source>
</evidence>
<accession>A0A1E3UIU4</accession>
<evidence type="ECO:0000313" key="2">
    <source>
        <dbReference type="EMBL" id="ODR52270.1"/>
    </source>
</evidence>
<gene>
    <name evidence="2" type="ORF">BEI59_12300</name>
    <name evidence="3" type="ORF">BEI63_17990</name>
</gene>
<feature type="compositionally biased region" description="Polar residues" evidence="1">
    <location>
        <begin position="1"/>
        <end position="11"/>
    </location>
</feature>
<proteinExistence type="predicted"/>
<name>A0A1E3UIU4_9FIRM</name>
<organism evidence="2 4">
    <name type="scientific">Eisenbergiella tayi</name>
    <dbReference type="NCBI Taxonomy" id="1432052"/>
    <lineage>
        <taxon>Bacteria</taxon>
        <taxon>Bacillati</taxon>
        <taxon>Bacillota</taxon>
        <taxon>Clostridia</taxon>
        <taxon>Lachnospirales</taxon>
        <taxon>Lachnospiraceae</taxon>
        <taxon>Eisenbergiella</taxon>
    </lineage>
</organism>
<evidence type="ECO:0000313" key="5">
    <source>
        <dbReference type="Proteomes" id="UP000094869"/>
    </source>
</evidence>
<evidence type="ECO:0000313" key="4">
    <source>
        <dbReference type="Proteomes" id="UP000094271"/>
    </source>
</evidence>
<dbReference type="AlphaFoldDB" id="A0A1E3UIU4"/>
<evidence type="ECO:0000313" key="3">
    <source>
        <dbReference type="EMBL" id="ODR54809.1"/>
    </source>
</evidence>
<reference evidence="3 5" key="1">
    <citation type="submission" date="2016-08" db="EMBL/GenBank/DDBJ databases">
        <title>Characterization of Isolates of Eisenbergiella tayi Derived from Blood Cultures, Using Whole Genome Sequencing.</title>
        <authorList>
            <person name="Bernier A.-M."/>
            <person name="Burdz T."/>
            <person name="Wiebe D."/>
            <person name="Bernard K."/>
        </authorList>
    </citation>
    <scope>NUCLEOTIDE SEQUENCE [LARGE SCALE GENOMIC DNA]</scope>
    <source>
        <strain evidence="3 5">NML120146</strain>
    </source>
</reference>
<feature type="region of interest" description="Disordered" evidence="1">
    <location>
        <begin position="1"/>
        <end position="42"/>
    </location>
</feature>
<protein>
    <submittedName>
        <fullName evidence="2">Uncharacterized protein</fullName>
    </submittedName>
</protein>
<dbReference type="EMBL" id="MEHA01000007">
    <property type="protein sequence ID" value="ODR52270.1"/>
    <property type="molecule type" value="Genomic_DNA"/>
</dbReference>
<reference evidence="2 4" key="2">
    <citation type="submission" date="2016-08" db="EMBL/GenBank/DDBJ databases">
        <authorList>
            <person name="Seilhamer J.J."/>
        </authorList>
    </citation>
    <scope>NUCLEOTIDE SEQUENCE [LARGE SCALE GENOMIC DNA]</scope>
    <source>
        <strain evidence="2 4">NML150140-1</strain>
    </source>
</reference>
<comment type="caution">
    <text evidence="2">The sequence shown here is derived from an EMBL/GenBank/DDBJ whole genome shotgun (WGS) entry which is preliminary data.</text>
</comment>
<dbReference type="EMBL" id="MEHD01000025">
    <property type="protein sequence ID" value="ODR54809.1"/>
    <property type="molecule type" value="Genomic_DNA"/>
</dbReference>
<dbReference type="Proteomes" id="UP000094271">
    <property type="component" value="Unassembled WGS sequence"/>
</dbReference>
<dbReference type="Proteomes" id="UP000094869">
    <property type="component" value="Unassembled WGS sequence"/>
</dbReference>